<sequence length="57" mass="5885">MEKLRLDADLLSVQSFPTAAALAAHRAAAPAREAAPRRKPAHAAEAACTCWPCTGAA</sequence>
<dbReference type="RefSeq" id="WP_170031173.1">
    <property type="nucleotide sequence ID" value="NZ_JABDTL010000001.1"/>
</dbReference>
<proteinExistence type="predicted"/>
<dbReference type="AlphaFoldDB" id="A0A841GJP4"/>
<gene>
    <name evidence="1" type="ORF">HNQ61_000398</name>
</gene>
<keyword evidence="2" id="KW-1185">Reference proteome</keyword>
<accession>A0A841GJP4</accession>
<evidence type="ECO:0000313" key="1">
    <source>
        <dbReference type="EMBL" id="MBB6068787.1"/>
    </source>
</evidence>
<dbReference type="EMBL" id="JACHIA010000001">
    <property type="protein sequence ID" value="MBB6068787.1"/>
    <property type="molecule type" value="Genomic_DNA"/>
</dbReference>
<dbReference type="Proteomes" id="UP000582837">
    <property type="component" value="Unassembled WGS sequence"/>
</dbReference>
<protein>
    <submittedName>
        <fullName evidence="1">Uncharacterized protein</fullName>
    </submittedName>
</protein>
<organism evidence="1 2">
    <name type="scientific">Longimicrobium terrae</name>
    <dbReference type="NCBI Taxonomy" id="1639882"/>
    <lineage>
        <taxon>Bacteria</taxon>
        <taxon>Pseudomonadati</taxon>
        <taxon>Gemmatimonadota</taxon>
        <taxon>Longimicrobiia</taxon>
        <taxon>Longimicrobiales</taxon>
        <taxon>Longimicrobiaceae</taxon>
        <taxon>Longimicrobium</taxon>
    </lineage>
</organism>
<name>A0A841GJP4_9BACT</name>
<reference evidence="1 2" key="1">
    <citation type="submission" date="2020-08" db="EMBL/GenBank/DDBJ databases">
        <title>Genomic Encyclopedia of Type Strains, Phase IV (KMG-IV): sequencing the most valuable type-strain genomes for metagenomic binning, comparative biology and taxonomic classification.</title>
        <authorList>
            <person name="Goeker M."/>
        </authorList>
    </citation>
    <scope>NUCLEOTIDE SEQUENCE [LARGE SCALE GENOMIC DNA]</scope>
    <source>
        <strain evidence="1 2">DSM 29007</strain>
    </source>
</reference>
<comment type="caution">
    <text evidence="1">The sequence shown here is derived from an EMBL/GenBank/DDBJ whole genome shotgun (WGS) entry which is preliminary data.</text>
</comment>
<evidence type="ECO:0000313" key="2">
    <source>
        <dbReference type="Proteomes" id="UP000582837"/>
    </source>
</evidence>